<dbReference type="AlphaFoldDB" id="M1ZU62"/>
<reference evidence="1 2" key="1">
    <citation type="submission" date="2012-10" db="EMBL/GenBank/DDBJ databases">
        <authorList>
            <person name="Strain E.A."/>
            <person name="Brown E."/>
            <person name="Allard M.W."/>
            <person name="Gonzalez-Escalona N."/>
            <person name="Timme R."/>
        </authorList>
    </citation>
    <scope>NUCLEOTIDE SEQUENCE [LARGE SCALE GENOMIC DNA]</scope>
    <source>
        <strain evidence="1 2">CFSAN001627</strain>
    </source>
</reference>
<proteinExistence type="predicted"/>
<name>M1ZU62_CLOBO</name>
<gene>
    <name evidence="1" type="ORF">CFSAN001627_21629</name>
</gene>
<reference evidence="1 2" key="2">
    <citation type="submission" date="2013-03" db="EMBL/GenBank/DDBJ databases">
        <title>Diversity in Clostridium botulinum.</title>
        <authorList>
            <person name="Timme R.E."/>
            <person name="Allard M."/>
            <person name="Luo Y."/>
            <person name="Strain E."/>
            <person name="Gonzalez-Escalona N."/>
            <person name="Brown E."/>
        </authorList>
    </citation>
    <scope>NUCLEOTIDE SEQUENCE [LARGE SCALE GENOMIC DNA]</scope>
    <source>
        <strain evidence="1 2">CFSAN001627</strain>
    </source>
</reference>
<sequence>MACVITSIPVSAVIALGTDLTNSGSRIATVGRSDLSVRAYFNPSCLFVITAYSVTSEPVPLVVGIA</sequence>
<organism evidence="1 2">
    <name type="scientific">Clostridium botulinum CFSAN001627</name>
    <dbReference type="NCBI Taxonomy" id="1232189"/>
    <lineage>
        <taxon>Bacteria</taxon>
        <taxon>Bacillati</taxon>
        <taxon>Bacillota</taxon>
        <taxon>Clostridia</taxon>
        <taxon>Eubacteriales</taxon>
        <taxon>Clostridiaceae</taxon>
        <taxon>Clostridium</taxon>
    </lineage>
</organism>
<comment type="caution">
    <text evidence="1">The sequence shown here is derived from an EMBL/GenBank/DDBJ whole genome shotgun (WGS) entry which is preliminary data.</text>
</comment>
<evidence type="ECO:0000313" key="1">
    <source>
        <dbReference type="EMBL" id="EKN40140.1"/>
    </source>
</evidence>
<accession>M1ZU62</accession>
<dbReference type="Proteomes" id="UP000011944">
    <property type="component" value="Unassembled WGS sequence"/>
</dbReference>
<dbReference type="EMBL" id="AMXI01001344">
    <property type="protein sequence ID" value="EKN40140.1"/>
    <property type="molecule type" value="Genomic_DNA"/>
</dbReference>
<protein>
    <submittedName>
        <fullName evidence="1">Uncharacterized protein</fullName>
    </submittedName>
</protein>
<evidence type="ECO:0000313" key="2">
    <source>
        <dbReference type="Proteomes" id="UP000011944"/>
    </source>
</evidence>